<gene>
    <name evidence="1" type="ORF">CIL03_11465</name>
</gene>
<evidence type="ECO:0000313" key="2">
    <source>
        <dbReference type="Proteomes" id="UP000216498"/>
    </source>
</evidence>
<dbReference type="InterPro" id="IPR042257">
    <property type="entry name" value="DGOK_C"/>
</dbReference>
<sequence>MYIILIDSGTTNSRIRLVHEESTQLIDIIKIEVGIRNTAIDGNNHSLKSEITQGIRELVRKNKLETAQINYIIASGMITSNLGLYEVDHVTAPADLEDFVHHSKTVISEDFYHIPCLFVPGMKNRHDVSDEGSVIDQMDILRGEEVETIGLLEQLKPAGKGLMILPGSHTKYLLIDEDQTFLSSFSTLGGEVLHSISSSTILSDSLNTTLIESLNRHQLIEGYKAAKKVGLTRSFYHIRLLQLFSELDDNERANYFVGAVLQSDMQALHSFIGNEENLDWFVVGGASPLRAAFVQLLKEEYQEMDIIEASNEQIENALIYGAHRIGRNYVENQNEKQ</sequence>
<protein>
    <recommendedName>
        <fullName evidence="3">2-dehydro-3-deoxygalactonokinase</fullName>
    </recommendedName>
</protein>
<dbReference type="RefSeq" id="WP_094886004.1">
    <property type="nucleotide sequence ID" value="NZ_NPMS01000005.1"/>
</dbReference>
<dbReference type="EMBL" id="NPMS01000005">
    <property type="protein sequence ID" value="OZU88265.1"/>
    <property type="molecule type" value="Genomic_DNA"/>
</dbReference>
<comment type="caution">
    <text evidence="1">The sequence shown here is derived from an EMBL/GenBank/DDBJ whole genome shotgun (WGS) entry which is preliminary data.</text>
</comment>
<evidence type="ECO:0008006" key="3">
    <source>
        <dbReference type="Google" id="ProtNLM"/>
    </source>
</evidence>
<dbReference type="Pfam" id="PF05035">
    <property type="entry name" value="DGOK"/>
    <property type="match status" value="1"/>
</dbReference>
<organism evidence="1 2">
    <name type="scientific">Virgibacillus indicus</name>
    <dbReference type="NCBI Taxonomy" id="2024554"/>
    <lineage>
        <taxon>Bacteria</taxon>
        <taxon>Bacillati</taxon>
        <taxon>Bacillota</taxon>
        <taxon>Bacilli</taxon>
        <taxon>Bacillales</taxon>
        <taxon>Bacillaceae</taxon>
        <taxon>Virgibacillus</taxon>
    </lineage>
</organism>
<dbReference type="GO" id="GO:0008671">
    <property type="term" value="F:2-dehydro-3-deoxygalactonokinase activity"/>
    <property type="evidence" value="ECO:0007669"/>
    <property type="project" value="InterPro"/>
</dbReference>
<dbReference type="CDD" id="cd24012">
    <property type="entry name" value="ASKHA_NBD_KDGal-kinase"/>
    <property type="match status" value="1"/>
</dbReference>
<reference evidence="1 2" key="1">
    <citation type="submission" date="2017-08" db="EMBL/GenBank/DDBJ databases">
        <title>Virgibacillus indicus sp. nov. and Virgibacillus profoundi sp. nov, two moderately halophilic bacteria isolated from marine sediment by using the Microfluidic Streak Plate.</title>
        <authorList>
            <person name="Xu B."/>
            <person name="Hu B."/>
            <person name="Wang J."/>
            <person name="Zhu Y."/>
            <person name="Huang L."/>
            <person name="Du W."/>
            <person name="Huang Y."/>
        </authorList>
    </citation>
    <scope>NUCLEOTIDE SEQUENCE [LARGE SCALE GENOMIC DNA]</scope>
    <source>
        <strain evidence="1 2">IO3-P2-C2</strain>
    </source>
</reference>
<dbReference type="OrthoDB" id="256574at2"/>
<dbReference type="Gene3D" id="3.30.420.300">
    <property type="entry name" value="2-keto-3-deoxy-galactonokinase, substrate binding domain"/>
    <property type="match status" value="1"/>
</dbReference>
<dbReference type="SUPFAM" id="SSF53067">
    <property type="entry name" value="Actin-like ATPase domain"/>
    <property type="match status" value="1"/>
</dbReference>
<dbReference type="AlphaFoldDB" id="A0A265N8X1"/>
<dbReference type="InterPro" id="IPR007729">
    <property type="entry name" value="DGOK"/>
</dbReference>
<dbReference type="Gene3D" id="3.30.420.310">
    <property type="entry name" value="2-keto-3-deoxy-galactonokinase, C-terminal domain"/>
    <property type="match status" value="1"/>
</dbReference>
<dbReference type="InterPro" id="IPR042258">
    <property type="entry name" value="DGOK_N"/>
</dbReference>
<accession>A0A265N8X1</accession>
<dbReference type="GO" id="GO:0034194">
    <property type="term" value="P:D-galactonate catabolic process"/>
    <property type="evidence" value="ECO:0007669"/>
    <property type="project" value="InterPro"/>
</dbReference>
<dbReference type="Proteomes" id="UP000216498">
    <property type="component" value="Unassembled WGS sequence"/>
</dbReference>
<name>A0A265N8X1_9BACI</name>
<evidence type="ECO:0000313" key="1">
    <source>
        <dbReference type="EMBL" id="OZU88265.1"/>
    </source>
</evidence>
<proteinExistence type="predicted"/>
<keyword evidence="2" id="KW-1185">Reference proteome</keyword>
<dbReference type="InterPro" id="IPR043129">
    <property type="entry name" value="ATPase_NBD"/>
</dbReference>